<evidence type="ECO:0000256" key="1">
    <source>
        <dbReference type="SAM" id="MobiDB-lite"/>
    </source>
</evidence>
<dbReference type="EMBL" id="JAACNO010001608">
    <property type="protein sequence ID" value="KAF4138919.1"/>
    <property type="molecule type" value="Genomic_DNA"/>
</dbReference>
<dbReference type="EMBL" id="WSZM01000057">
    <property type="protein sequence ID" value="KAF4044947.1"/>
    <property type="molecule type" value="Genomic_DNA"/>
</dbReference>
<name>A0A833S6F4_PHYIN</name>
<dbReference type="Proteomes" id="UP000602510">
    <property type="component" value="Unassembled WGS sequence"/>
</dbReference>
<dbReference type="AlphaFoldDB" id="A0A833S6F4"/>
<feature type="compositionally biased region" description="Polar residues" evidence="1">
    <location>
        <begin position="105"/>
        <end position="120"/>
    </location>
</feature>
<gene>
    <name evidence="3" type="ORF">GN244_ATG02652</name>
    <name evidence="2" type="ORF">GN244_ATG18660</name>
    <name evidence="4" type="ORF">GN958_ATG11876</name>
</gene>
<evidence type="ECO:0000313" key="4">
    <source>
        <dbReference type="EMBL" id="KAF4138919.1"/>
    </source>
</evidence>
<dbReference type="Proteomes" id="UP000704712">
    <property type="component" value="Unassembled WGS sequence"/>
</dbReference>
<feature type="region of interest" description="Disordered" evidence="1">
    <location>
        <begin position="80"/>
        <end position="120"/>
    </location>
</feature>
<evidence type="ECO:0000313" key="2">
    <source>
        <dbReference type="EMBL" id="KAF4029567.1"/>
    </source>
</evidence>
<evidence type="ECO:0000313" key="5">
    <source>
        <dbReference type="Proteomes" id="UP000602510"/>
    </source>
</evidence>
<protein>
    <submittedName>
        <fullName evidence="2">Uncharacterized protein</fullName>
    </submittedName>
</protein>
<organism evidence="2 5">
    <name type="scientific">Phytophthora infestans</name>
    <name type="common">Potato late blight agent</name>
    <name type="synonym">Botrytis infestans</name>
    <dbReference type="NCBI Taxonomy" id="4787"/>
    <lineage>
        <taxon>Eukaryota</taxon>
        <taxon>Sar</taxon>
        <taxon>Stramenopiles</taxon>
        <taxon>Oomycota</taxon>
        <taxon>Peronosporomycetes</taxon>
        <taxon>Peronosporales</taxon>
        <taxon>Peronosporaceae</taxon>
        <taxon>Phytophthora</taxon>
    </lineage>
</organism>
<proteinExistence type="predicted"/>
<reference evidence="2" key="1">
    <citation type="submission" date="2020-04" db="EMBL/GenBank/DDBJ databases">
        <title>Hybrid Assembly of Korean Phytophthora infestans isolates.</title>
        <authorList>
            <person name="Prokchorchik M."/>
            <person name="Lee Y."/>
            <person name="Seo J."/>
            <person name="Cho J.-H."/>
            <person name="Park Y.-E."/>
            <person name="Jang D.-C."/>
            <person name="Im J.-S."/>
            <person name="Choi J.-G."/>
            <person name="Park H.-J."/>
            <person name="Lee G.-B."/>
            <person name="Lee Y.-G."/>
            <person name="Hong S.-Y."/>
            <person name="Cho K."/>
            <person name="Sohn K.H."/>
        </authorList>
    </citation>
    <scope>NUCLEOTIDE SEQUENCE</scope>
    <source>
        <strain evidence="2">KR_1_A1</strain>
        <strain evidence="4">KR_2_A2</strain>
    </source>
</reference>
<sequence>MSATGVASLAIDLPPLCGDEDAFQLQAVQRHSMELGVEVRTECLCASVIGQDKYACRAKFADWTGLDVHIPFHRHPVKSRPVVESSPRFPPRGCGSGPTAVLGSASHSKVPTAVYTSARS</sequence>
<accession>A0A833S6F4</accession>
<keyword evidence="5" id="KW-1185">Reference proteome</keyword>
<dbReference type="EMBL" id="WSZM01000795">
    <property type="protein sequence ID" value="KAF4029567.1"/>
    <property type="molecule type" value="Genomic_DNA"/>
</dbReference>
<evidence type="ECO:0000313" key="3">
    <source>
        <dbReference type="EMBL" id="KAF4044947.1"/>
    </source>
</evidence>
<comment type="caution">
    <text evidence="2">The sequence shown here is derived from an EMBL/GenBank/DDBJ whole genome shotgun (WGS) entry which is preliminary data.</text>
</comment>